<dbReference type="KEGG" id="chm:B842_01815"/>
<gene>
    <name evidence="2" type="ORF">B842_01815</name>
</gene>
<protein>
    <submittedName>
        <fullName evidence="2">Glycerol-3-phosphate cytidylyltransferase</fullName>
    </submittedName>
</protein>
<dbReference type="HOGENOM" id="CLU_3342649_0_0_11"/>
<dbReference type="GO" id="GO:0016779">
    <property type="term" value="F:nucleotidyltransferase activity"/>
    <property type="evidence" value="ECO:0007669"/>
    <property type="project" value="UniProtKB-KW"/>
</dbReference>
<evidence type="ECO:0000313" key="2">
    <source>
        <dbReference type="EMBL" id="AJE32218.1"/>
    </source>
</evidence>
<reference evidence="2 3" key="1">
    <citation type="submission" date="2013-04" db="EMBL/GenBank/DDBJ databases">
        <title>Complete genome sequence of Corynebacterium humireducens DSM 45392(T), isolated from a wastewater-fed microbial fuel cell.</title>
        <authorList>
            <person name="Ruckert C."/>
            <person name="Albersmeier A."/>
            <person name="Kalinowski J."/>
        </authorList>
    </citation>
    <scope>NUCLEOTIDE SEQUENCE [LARGE SCALE GENOMIC DNA]</scope>
    <source>
        <strain evidence="3">MFC-5</strain>
    </source>
</reference>
<dbReference type="Gene3D" id="3.40.50.620">
    <property type="entry name" value="HUPs"/>
    <property type="match status" value="1"/>
</dbReference>
<evidence type="ECO:0000313" key="3">
    <source>
        <dbReference type="Proteomes" id="UP000031524"/>
    </source>
</evidence>
<keyword evidence="2" id="KW-0548">Nucleotidyltransferase</keyword>
<keyword evidence="3" id="KW-1185">Reference proteome</keyword>
<dbReference type="Pfam" id="PF01467">
    <property type="entry name" value="CTP_transf_like"/>
    <property type="match status" value="1"/>
</dbReference>
<dbReference type="RefSeq" id="WP_245631377.1">
    <property type="nucleotide sequence ID" value="NZ_BCSU01000011.1"/>
</dbReference>
<dbReference type="AlphaFoldDB" id="A0A0B5D7C4"/>
<dbReference type="InterPro" id="IPR014729">
    <property type="entry name" value="Rossmann-like_a/b/a_fold"/>
</dbReference>
<organism evidence="2 3">
    <name type="scientific">Corynebacterium humireducens NBRC 106098 = DSM 45392</name>
    <dbReference type="NCBI Taxonomy" id="1223515"/>
    <lineage>
        <taxon>Bacteria</taxon>
        <taxon>Bacillati</taxon>
        <taxon>Actinomycetota</taxon>
        <taxon>Actinomycetes</taxon>
        <taxon>Mycobacteriales</taxon>
        <taxon>Corynebacteriaceae</taxon>
        <taxon>Corynebacterium</taxon>
    </lineage>
</organism>
<dbReference type="InterPro" id="IPR004821">
    <property type="entry name" value="Cyt_trans-like"/>
</dbReference>
<name>A0A0B5D7C4_9CORY</name>
<feature type="domain" description="Cytidyltransferase-like" evidence="1">
    <location>
        <begin position="1"/>
        <end position="29"/>
    </location>
</feature>
<dbReference type="NCBIfam" id="TIGR00125">
    <property type="entry name" value="cyt_tran_rel"/>
    <property type="match status" value="1"/>
</dbReference>
<sequence length="37" mass="4071">MLHVGHINVLIAARDLCDYLVVGVATDESGSSRFRVR</sequence>
<dbReference type="STRING" id="1223515.B842_01815"/>
<accession>A0A0B5D7C4</accession>
<dbReference type="EMBL" id="CP005286">
    <property type="protein sequence ID" value="AJE32218.1"/>
    <property type="molecule type" value="Genomic_DNA"/>
</dbReference>
<dbReference type="Proteomes" id="UP000031524">
    <property type="component" value="Chromosome"/>
</dbReference>
<dbReference type="SUPFAM" id="SSF52374">
    <property type="entry name" value="Nucleotidylyl transferase"/>
    <property type="match status" value="1"/>
</dbReference>
<proteinExistence type="predicted"/>
<evidence type="ECO:0000259" key="1">
    <source>
        <dbReference type="Pfam" id="PF01467"/>
    </source>
</evidence>
<keyword evidence="2" id="KW-0808">Transferase</keyword>